<keyword evidence="11 12" id="KW-0472">Membrane</keyword>
<keyword evidence="8" id="KW-0862">Zinc</keyword>
<evidence type="ECO:0000256" key="6">
    <source>
        <dbReference type="ARBA" id="ARBA00022723"/>
    </source>
</evidence>
<dbReference type="Pfam" id="PF02163">
    <property type="entry name" value="Peptidase_M50"/>
    <property type="match status" value="2"/>
</dbReference>
<evidence type="ECO:0000256" key="8">
    <source>
        <dbReference type="ARBA" id="ARBA00022833"/>
    </source>
</evidence>
<evidence type="ECO:0000256" key="4">
    <source>
        <dbReference type="ARBA" id="ARBA00022670"/>
    </source>
</evidence>
<keyword evidence="6" id="KW-0479">Metal-binding</keyword>
<proteinExistence type="inferred from homology"/>
<evidence type="ECO:0000256" key="7">
    <source>
        <dbReference type="ARBA" id="ARBA00022801"/>
    </source>
</evidence>
<evidence type="ECO:0000259" key="13">
    <source>
        <dbReference type="Pfam" id="PF02163"/>
    </source>
</evidence>
<feature type="domain" description="Peptidase M50" evidence="13">
    <location>
        <begin position="114"/>
        <end position="171"/>
    </location>
</feature>
<feature type="transmembrane region" description="Helical" evidence="12">
    <location>
        <begin position="84"/>
        <end position="109"/>
    </location>
</feature>
<keyword evidence="5 12" id="KW-0812">Transmembrane</keyword>
<keyword evidence="7" id="KW-0378">Hydrolase</keyword>
<evidence type="ECO:0000256" key="1">
    <source>
        <dbReference type="ARBA" id="ARBA00001947"/>
    </source>
</evidence>
<feature type="transmembrane region" description="Helical" evidence="12">
    <location>
        <begin position="115"/>
        <end position="134"/>
    </location>
</feature>
<dbReference type="RefSeq" id="WP_132241785.1">
    <property type="nucleotide sequence ID" value="NZ_SLWV01000001.1"/>
</dbReference>
<dbReference type="Proteomes" id="UP000294919">
    <property type="component" value="Unassembled WGS sequence"/>
</dbReference>
<feature type="transmembrane region" description="Helical" evidence="12">
    <location>
        <begin position="20"/>
        <end position="42"/>
    </location>
</feature>
<comment type="similarity">
    <text evidence="3">Belongs to the peptidase M50B family.</text>
</comment>
<dbReference type="GO" id="GO:0046872">
    <property type="term" value="F:metal ion binding"/>
    <property type="evidence" value="ECO:0007669"/>
    <property type="project" value="UniProtKB-KW"/>
</dbReference>
<keyword evidence="9 12" id="KW-1133">Transmembrane helix</keyword>
<evidence type="ECO:0000313" key="14">
    <source>
        <dbReference type="EMBL" id="TCO79975.1"/>
    </source>
</evidence>
<dbReference type="OrthoDB" id="166377at2"/>
<dbReference type="EMBL" id="SLWV01000001">
    <property type="protein sequence ID" value="TCO79975.1"/>
    <property type="molecule type" value="Genomic_DNA"/>
</dbReference>
<gene>
    <name evidence="14" type="ORF">EV214_101209</name>
</gene>
<comment type="caution">
    <text evidence="14">The sequence shown here is derived from an EMBL/GenBank/DDBJ whole genome shotgun (WGS) entry which is preliminary data.</text>
</comment>
<keyword evidence="15" id="KW-1185">Reference proteome</keyword>
<protein>
    <submittedName>
        <fullName evidence="14">Stage IV sporulation protein FB</fullName>
    </submittedName>
</protein>
<organism evidence="14 15">
    <name type="scientific">Marinisporobacter balticus</name>
    <dbReference type="NCBI Taxonomy" id="2018667"/>
    <lineage>
        <taxon>Bacteria</taxon>
        <taxon>Bacillati</taxon>
        <taxon>Bacillota</taxon>
        <taxon>Clostridia</taxon>
        <taxon>Peptostreptococcales</taxon>
        <taxon>Thermotaleaceae</taxon>
        <taxon>Marinisporobacter</taxon>
    </lineage>
</organism>
<evidence type="ECO:0000256" key="9">
    <source>
        <dbReference type="ARBA" id="ARBA00022989"/>
    </source>
</evidence>
<evidence type="ECO:0000256" key="10">
    <source>
        <dbReference type="ARBA" id="ARBA00023049"/>
    </source>
</evidence>
<dbReference type="AlphaFoldDB" id="A0A4R2LKR6"/>
<evidence type="ECO:0000256" key="12">
    <source>
        <dbReference type="SAM" id="Phobius"/>
    </source>
</evidence>
<name>A0A4R2LKR6_9FIRM</name>
<comment type="subcellular location">
    <subcellularLocation>
        <location evidence="2">Membrane</location>
        <topology evidence="2">Multi-pass membrane protein</topology>
    </subcellularLocation>
</comment>
<keyword evidence="4" id="KW-0645">Protease</keyword>
<accession>A0A4R2LKR6</accession>
<sequence>MRLMRLCGVDIKVNGLLGIIFFIFFIFGYVEDLLISFIVVLLHEGAHVFTAKLLGYNIDNIEIFPFGGVARIEETIATNPQHEIMIAVSGPILNLIIVFMSYYLMGIFLFSSEQFIFFVHVNLVIGIFNLFPIVPLDGGRIVRAYLAYFWGFKRGTKIVVILSKILSCLLFLWGCYGMQYNKLNIYFSCLAIFLYIAAHKEKKMAAFIFIKEITQKKQHLLENGVLSTRYLTAVKSTAIKDIMNQFIPRKYHIITVMDTRCNVIAVLTENEVLNGMVTYGLNASLEKLLKI</sequence>
<evidence type="ECO:0000256" key="5">
    <source>
        <dbReference type="ARBA" id="ARBA00022692"/>
    </source>
</evidence>
<evidence type="ECO:0000256" key="11">
    <source>
        <dbReference type="ARBA" id="ARBA00023136"/>
    </source>
</evidence>
<evidence type="ECO:0000256" key="2">
    <source>
        <dbReference type="ARBA" id="ARBA00004141"/>
    </source>
</evidence>
<feature type="transmembrane region" description="Helical" evidence="12">
    <location>
        <begin position="180"/>
        <end position="198"/>
    </location>
</feature>
<comment type="cofactor">
    <cofactor evidence="1">
        <name>Zn(2+)</name>
        <dbReference type="ChEBI" id="CHEBI:29105"/>
    </cofactor>
</comment>
<dbReference type="GO" id="GO:0016020">
    <property type="term" value="C:membrane"/>
    <property type="evidence" value="ECO:0007669"/>
    <property type="project" value="UniProtKB-SubCell"/>
</dbReference>
<feature type="domain" description="Peptidase M50" evidence="13">
    <location>
        <begin position="37"/>
        <end position="105"/>
    </location>
</feature>
<dbReference type="PANTHER" id="PTHR39188:SF3">
    <property type="entry name" value="STAGE IV SPORULATION PROTEIN FB"/>
    <property type="match status" value="1"/>
</dbReference>
<dbReference type="InterPro" id="IPR008915">
    <property type="entry name" value="Peptidase_M50"/>
</dbReference>
<dbReference type="PANTHER" id="PTHR39188">
    <property type="entry name" value="MEMBRANE-ASSOCIATED ZINC METALLOPROTEASE M50B"/>
    <property type="match status" value="1"/>
</dbReference>
<keyword evidence="10" id="KW-0482">Metalloprotease</keyword>
<reference evidence="14 15" key="1">
    <citation type="submission" date="2019-03" db="EMBL/GenBank/DDBJ databases">
        <title>Genomic Encyclopedia of Type Strains, Phase IV (KMG-IV): sequencing the most valuable type-strain genomes for metagenomic binning, comparative biology and taxonomic classification.</title>
        <authorList>
            <person name="Goeker M."/>
        </authorList>
    </citation>
    <scope>NUCLEOTIDE SEQUENCE [LARGE SCALE GENOMIC DNA]</scope>
    <source>
        <strain evidence="14 15">DSM 102940</strain>
    </source>
</reference>
<feature type="transmembrane region" description="Helical" evidence="12">
    <location>
        <begin position="155"/>
        <end position="174"/>
    </location>
</feature>
<evidence type="ECO:0000256" key="3">
    <source>
        <dbReference type="ARBA" id="ARBA00007931"/>
    </source>
</evidence>
<evidence type="ECO:0000313" key="15">
    <source>
        <dbReference type="Proteomes" id="UP000294919"/>
    </source>
</evidence>
<dbReference type="GO" id="GO:0008237">
    <property type="term" value="F:metallopeptidase activity"/>
    <property type="evidence" value="ECO:0007669"/>
    <property type="project" value="UniProtKB-KW"/>
</dbReference>
<dbReference type="CDD" id="cd06161">
    <property type="entry name" value="S2P-M50_SpoIVFB"/>
    <property type="match status" value="1"/>
</dbReference>
<dbReference type="GO" id="GO:0006508">
    <property type="term" value="P:proteolysis"/>
    <property type="evidence" value="ECO:0007669"/>
    <property type="project" value="UniProtKB-KW"/>
</dbReference>